<name>A0ABP8RY06_9PSEU</name>
<evidence type="ECO:0000256" key="6">
    <source>
        <dbReference type="ARBA" id="ARBA00023004"/>
    </source>
</evidence>
<keyword evidence="6" id="KW-0408">Iron</keyword>
<dbReference type="PANTHER" id="PTHR30521">
    <property type="entry name" value="DEFERROCHELATASE/PEROXIDASE"/>
    <property type="match status" value="1"/>
</dbReference>
<evidence type="ECO:0000256" key="5">
    <source>
        <dbReference type="ARBA" id="ARBA00023002"/>
    </source>
</evidence>
<keyword evidence="3" id="KW-0349">Heme</keyword>
<dbReference type="InterPro" id="IPR006314">
    <property type="entry name" value="Dyp_peroxidase"/>
</dbReference>
<comment type="caution">
    <text evidence="9">The sequence shown here is derived from an EMBL/GenBank/DDBJ whole genome shotgun (WGS) entry which is preliminary data.</text>
</comment>
<evidence type="ECO:0000256" key="2">
    <source>
        <dbReference type="ARBA" id="ARBA00022559"/>
    </source>
</evidence>
<sequence length="457" mass="49395">MDLTKTLPTSPDAATEEALDALQANILSGHVRECFLALFLHFTDAAEGRAFLRSAAPLVKSHTVQRWESAAFKVGLPVRPTWVGVALAAAGYEALGLGADAPSDPAFRAGMPQRTDELTDPLQGDWEPGYQGHIHAVVLIGATSSDDVEEAEAAVRALLRPSVTVLHRESGRGQHNAAGAGIEHFGYVDGRSQPLFLDADIAVEPRTAWNPAFPLQQVLVPESTPNRFGSYFVFRKLEQNVRLFKQAELDLAARIGLQGEDAERAGAMIVGRFEDGTPLVTHKDAQGLTADVENDFGYTGDPQGLRCPHFAHIRKTNPRGTGGFEDPDAATGERRHIMARRGQTYGERYDDPGADIAPALRPSGGVGLLFMVYMSSVTDQFEFTQRLWANNPDFPQAPASPGLDPVIGQGTRTPLPRCPVVWDESTNLVDGDPFPQAVTLKGGEYFFAPSITYLAGL</sequence>
<feature type="domain" description="DyP dimeric alpha+beta barrel" evidence="8">
    <location>
        <begin position="22"/>
        <end position="172"/>
    </location>
</feature>
<dbReference type="NCBIfam" id="TIGR01413">
    <property type="entry name" value="Dyp_perox_fam"/>
    <property type="match status" value="1"/>
</dbReference>
<dbReference type="InterPro" id="IPR049509">
    <property type="entry name" value="DyP_N"/>
</dbReference>
<protein>
    <submittedName>
        <fullName evidence="9">Dyp-type peroxidase</fullName>
    </submittedName>
</protein>
<evidence type="ECO:0000259" key="8">
    <source>
        <dbReference type="Pfam" id="PF21105"/>
    </source>
</evidence>
<dbReference type="EMBL" id="BAABGT010000075">
    <property type="protein sequence ID" value="GAA4552933.1"/>
    <property type="molecule type" value="Genomic_DNA"/>
</dbReference>
<dbReference type="InterPro" id="IPR011008">
    <property type="entry name" value="Dimeric_a/b-barrel"/>
</dbReference>
<proteinExistence type="inferred from homology"/>
<keyword evidence="2 9" id="KW-0575">Peroxidase</keyword>
<keyword evidence="5" id="KW-0560">Oxidoreductase</keyword>
<comment type="similarity">
    <text evidence="7">Belongs to the DyP-type peroxidase family.</text>
</comment>
<evidence type="ECO:0000256" key="3">
    <source>
        <dbReference type="ARBA" id="ARBA00022617"/>
    </source>
</evidence>
<organism evidence="9 10">
    <name type="scientific">Pseudonocardia xishanensis</name>
    <dbReference type="NCBI Taxonomy" id="630995"/>
    <lineage>
        <taxon>Bacteria</taxon>
        <taxon>Bacillati</taxon>
        <taxon>Actinomycetota</taxon>
        <taxon>Actinomycetes</taxon>
        <taxon>Pseudonocardiales</taxon>
        <taxon>Pseudonocardiaceae</taxon>
        <taxon>Pseudonocardia</taxon>
    </lineage>
</organism>
<dbReference type="RefSeq" id="WP_345422689.1">
    <property type="nucleotide sequence ID" value="NZ_BAABGT010000075.1"/>
</dbReference>
<dbReference type="GO" id="GO:0004601">
    <property type="term" value="F:peroxidase activity"/>
    <property type="evidence" value="ECO:0007669"/>
    <property type="project" value="UniProtKB-KW"/>
</dbReference>
<dbReference type="SUPFAM" id="SSF54909">
    <property type="entry name" value="Dimeric alpha+beta barrel"/>
    <property type="match status" value="1"/>
</dbReference>
<comment type="cofactor">
    <cofactor evidence="1">
        <name>heme b</name>
        <dbReference type="ChEBI" id="CHEBI:60344"/>
    </cofactor>
</comment>
<keyword evidence="4" id="KW-0479">Metal-binding</keyword>
<accession>A0ABP8RY06</accession>
<gene>
    <name evidence="9" type="ORF">GCM10023175_47660</name>
</gene>
<evidence type="ECO:0000313" key="9">
    <source>
        <dbReference type="EMBL" id="GAA4552933.1"/>
    </source>
</evidence>
<dbReference type="PROSITE" id="PS51404">
    <property type="entry name" value="DYP_PEROXIDASE"/>
    <property type="match status" value="1"/>
</dbReference>
<dbReference type="PANTHER" id="PTHR30521:SF4">
    <property type="entry name" value="DEFERROCHELATASE"/>
    <property type="match status" value="1"/>
</dbReference>
<reference evidence="10" key="1">
    <citation type="journal article" date="2019" name="Int. J. Syst. Evol. Microbiol.">
        <title>The Global Catalogue of Microorganisms (GCM) 10K type strain sequencing project: providing services to taxonomists for standard genome sequencing and annotation.</title>
        <authorList>
            <consortium name="The Broad Institute Genomics Platform"/>
            <consortium name="The Broad Institute Genome Sequencing Center for Infectious Disease"/>
            <person name="Wu L."/>
            <person name="Ma J."/>
        </authorList>
    </citation>
    <scope>NUCLEOTIDE SEQUENCE [LARGE SCALE GENOMIC DNA]</scope>
    <source>
        <strain evidence="10">JCM 17906</strain>
    </source>
</reference>
<evidence type="ECO:0000313" key="10">
    <source>
        <dbReference type="Proteomes" id="UP001501598"/>
    </source>
</evidence>
<evidence type="ECO:0000256" key="7">
    <source>
        <dbReference type="ARBA" id="ARBA00025737"/>
    </source>
</evidence>
<keyword evidence="10" id="KW-1185">Reference proteome</keyword>
<dbReference type="Proteomes" id="UP001501598">
    <property type="component" value="Unassembled WGS sequence"/>
</dbReference>
<evidence type="ECO:0000256" key="4">
    <source>
        <dbReference type="ARBA" id="ARBA00022723"/>
    </source>
</evidence>
<evidence type="ECO:0000256" key="1">
    <source>
        <dbReference type="ARBA" id="ARBA00001970"/>
    </source>
</evidence>
<dbReference type="Pfam" id="PF21105">
    <property type="entry name" value="DyP_N"/>
    <property type="match status" value="1"/>
</dbReference>